<reference evidence="2 3" key="1">
    <citation type="submission" date="2015-08" db="EMBL/GenBank/DDBJ databases">
        <authorList>
            <person name="Babu N.S."/>
            <person name="Beckwith C.J."/>
            <person name="Beseler K.G."/>
            <person name="Brison A."/>
            <person name="Carone J.V."/>
            <person name="Caskin T.P."/>
            <person name="Diamond M."/>
            <person name="Durham M.E."/>
            <person name="Foxe J.M."/>
            <person name="Go M."/>
            <person name="Henderson B.A."/>
            <person name="Jones I.B."/>
            <person name="McGettigan J.A."/>
            <person name="Micheletti S.J."/>
            <person name="Nasrallah M.E."/>
            <person name="Ortiz D."/>
            <person name="Piller C.R."/>
            <person name="Privatt S.R."/>
            <person name="Schneider S.L."/>
            <person name="Sharp S."/>
            <person name="Smith T.C."/>
            <person name="Stanton J.D."/>
            <person name="Ullery H.E."/>
            <person name="Wilson R.J."/>
            <person name="Serrano M.G."/>
            <person name="Buck G."/>
            <person name="Lee V."/>
            <person name="Wang Y."/>
            <person name="Carvalho R."/>
            <person name="Voegtly L."/>
            <person name="Shi R."/>
            <person name="Duckworth R."/>
            <person name="Johnson A."/>
            <person name="Loviza R."/>
            <person name="Walstead R."/>
            <person name="Shah Z."/>
            <person name="Kiflezghi M."/>
            <person name="Wade K."/>
            <person name="Ball S.L."/>
            <person name="Bradley K.W."/>
            <person name="Asai D.J."/>
            <person name="Bowman C.A."/>
            <person name="Russell D.A."/>
            <person name="Pope W.H."/>
            <person name="Jacobs-Sera D."/>
            <person name="Hendrix R.W."/>
            <person name="Hatfull G.F."/>
        </authorList>
    </citation>
    <scope>NUCLEOTIDE SEQUENCE [LARGE SCALE GENOMIC DNA]</scope>
    <source>
        <strain evidence="2 3">DSM 27648</strain>
    </source>
</reference>
<dbReference type="Proteomes" id="UP000064967">
    <property type="component" value="Chromosome"/>
</dbReference>
<dbReference type="KEGG" id="llu:AKJ09_03566"/>
<dbReference type="EMBL" id="CP012333">
    <property type="protein sequence ID" value="AKU96902.1"/>
    <property type="molecule type" value="Genomic_DNA"/>
</dbReference>
<sequence>MDVVSGGDPGDCAPTCMLLPNDDAGPSVFVTTMCPPYPFGADTSGSDPACPKALAAFDRNDTCTSDGGSTHPAPAADAGADAQPTAAPDAEAAAP</sequence>
<evidence type="ECO:0000313" key="3">
    <source>
        <dbReference type="Proteomes" id="UP000064967"/>
    </source>
</evidence>
<organism evidence="2 3">
    <name type="scientific">Labilithrix luteola</name>
    <dbReference type="NCBI Taxonomy" id="1391654"/>
    <lineage>
        <taxon>Bacteria</taxon>
        <taxon>Pseudomonadati</taxon>
        <taxon>Myxococcota</taxon>
        <taxon>Polyangia</taxon>
        <taxon>Polyangiales</taxon>
        <taxon>Labilitrichaceae</taxon>
        <taxon>Labilithrix</taxon>
    </lineage>
</organism>
<name>A0A0K1PTQ8_9BACT</name>
<accession>A0A0K1PTQ8</accession>
<keyword evidence="3" id="KW-1185">Reference proteome</keyword>
<evidence type="ECO:0000313" key="2">
    <source>
        <dbReference type="EMBL" id="AKU96902.1"/>
    </source>
</evidence>
<feature type="region of interest" description="Disordered" evidence="1">
    <location>
        <begin position="61"/>
        <end position="95"/>
    </location>
</feature>
<proteinExistence type="predicted"/>
<feature type="compositionally biased region" description="Low complexity" evidence="1">
    <location>
        <begin position="72"/>
        <end position="95"/>
    </location>
</feature>
<evidence type="ECO:0000256" key="1">
    <source>
        <dbReference type="SAM" id="MobiDB-lite"/>
    </source>
</evidence>
<dbReference type="AlphaFoldDB" id="A0A0K1PTQ8"/>
<gene>
    <name evidence="2" type="ORF">AKJ09_03566</name>
</gene>
<protein>
    <submittedName>
        <fullName evidence="2">Uncharacterized protein</fullName>
    </submittedName>
</protein>